<accession>A0A853B197</accession>
<evidence type="ECO:0000313" key="1">
    <source>
        <dbReference type="EMBL" id="NYI88853.1"/>
    </source>
</evidence>
<dbReference type="EMBL" id="JACCFK010000001">
    <property type="protein sequence ID" value="NYI88853.1"/>
    <property type="molecule type" value="Genomic_DNA"/>
</dbReference>
<comment type="caution">
    <text evidence="1">The sequence shown here is derived from an EMBL/GenBank/DDBJ whole genome shotgun (WGS) entry which is preliminary data.</text>
</comment>
<sequence>MLIAKRTSRLGRQYTLIRDGRVLPEFVLKRRSAQFTVDDSGYSVRLHRFSRLCELFGADGAVLASTDRVGWRWNLHASGQDYEFRQTAMPGREYTMAGEDDPAAGTIQRNGPADSTVTADLPLLKPELEAFVLVAVLLNRRRKRVAAGIRGGVSAG</sequence>
<dbReference type="AlphaFoldDB" id="A0A853B197"/>
<reference evidence="1 2" key="1">
    <citation type="submission" date="2020-07" db="EMBL/GenBank/DDBJ databases">
        <title>Sequencing the genomes of 1000 actinobacteria strains.</title>
        <authorList>
            <person name="Klenk H.-P."/>
        </authorList>
    </citation>
    <scope>NUCLEOTIDE SEQUENCE [LARGE SCALE GENOMIC DNA]</scope>
    <source>
        <strain evidence="1 2">DSM 104006</strain>
    </source>
</reference>
<dbReference type="Proteomes" id="UP000549616">
    <property type="component" value="Unassembled WGS sequence"/>
</dbReference>
<keyword evidence="2" id="KW-1185">Reference proteome</keyword>
<protein>
    <submittedName>
        <fullName evidence="1">Uncharacterized protein</fullName>
    </submittedName>
</protein>
<evidence type="ECO:0000313" key="2">
    <source>
        <dbReference type="Proteomes" id="UP000549616"/>
    </source>
</evidence>
<proteinExistence type="predicted"/>
<gene>
    <name evidence="1" type="ORF">HNR02_002176</name>
</gene>
<name>A0A853B197_9PSEU</name>
<dbReference type="RefSeq" id="WP_179773031.1">
    <property type="nucleotide sequence ID" value="NZ_JACCFK010000001.1"/>
</dbReference>
<organism evidence="1 2">
    <name type="scientific">Amycolatopsis endophytica</name>
    <dbReference type="NCBI Taxonomy" id="860233"/>
    <lineage>
        <taxon>Bacteria</taxon>
        <taxon>Bacillati</taxon>
        <taxon>Actinomycetota</taxon>
        <taxon>Actinomycetes</taxon>
        <taxon>Pseudonocardiales</taxon>
        <taxon>Pseudonocardiaceae</taxon>
        <taxon>Amycolatopsis</taxon>
    </lineage>
</organism>